<dbReference type="Proteomes" id="UP000579281">
    <property type="component" value="Unassembled WGS sequence"/>
</dbReference>
<keyword evidence="3" id="KW-1185">Reference proteome</keyword>
<dbReference type="PANTHER" id="PTHR14859:SF1">
    <property type="entry name" value="PGAP2-INTERACTING PROTEIN"/>
    <property type="match status" value="1"/>
</dbReference>
<protein>
    <submittedName>
        <fullName evidence="2">Endonuclease/exonuclease/phosphatase family metal-dependent hydrolase</fullName>
    </submittedName>
</protein>
<keyword evidence="2" id="KW-0540">Nuclease</keyword>
<dbReference type="GO" id="GO:0004527">
    <property type="term" value="F:exonuclease activity"/>
    <property type="evidence" value="ECO:0007669"/>
    <property type="project" value="UniProtKB-KW"/>
</dbReference>
<dbReference type="Pfam" id="PF03372">
    <property type="entry name" value="Exo_endo_phos"/>
    <property type="match status" value="1"/>
</dbReference>
<dbReference type="PANTHER" id="PTHR14859">
    <property type="entry name" value="CALCOFLUOR WHITE HYPERSENSITIVE PROTEIN PRECURSOR"/>
    <property type="match status" value="1"/>
</dbReference>
<accession>A0A841KP20</accession>
<evidence type="ECO:0000259" key="1">
    <source>
        <dbReference type="Pfam" id="PF03372"/>
    </source>
</evidence>
<evidence type="ECO:0000313" key="3">
    <source>
        <dbReference type="Proteomes" id="UP000579281"/>
    </source>
</evidence>
<sequence>MEYGNNKIRIMSYNIHSGKDLFMLPSLDKIIHFIKEEDCQIIGIQEINENNRRGYQVSRMKQRLRMNSAFAPNVKIGDGYYGIGIFTPYKILQTNHIPLPSTKEQRGLLDVTLLINHQRLHVMNTHLGLSREEREKQIEKIQKYISSIKEPFLFMGDLNTAVTGWSSHQMVDTGKACQQEHLSTLLCYNKRIDYIFVSKSIKVLNYQVVPVKLSDHYPIMAEIII</sequence>
<dbReference type="EMBL" id="JACHEN010000005">
    <property type="protein sequence ID" value="MBB6215031.1"/>
    <property type="molecule type" value="Genomic_DNA"/>
</dbReference>
<feature type="domain" description="Endonuclease/exonuclease/phosphatase" evidence="1">
    <location>
        <begin position="11"/>
        <end position="216"/>
    </location>
</feature>
<dbReference type="GO" id="GO:0016020">
    <property type="term" value="C:membrane"/>
    <property type="evidence" value="ECO:0007669"/>
    <property type="project" value="GOC"/>
</dbReference>
<dbReference type="SUPFAM" id="SSF56219">
    <property type="entry name" value="DNase I-like"/>
    <property type="match status" value="1"/>
</dbReference>
<dbReference type="GO" id="GO:0006506">
    <property type="term" value="P:GPI anchor biosynthetic process"/>
    <property type="evidence" value="ECO:0007669"/>
    <property type="project" value="TreeGrafter"/>
</dbReference>
<dbReference type="InterPro" id="IPR005135">
    <property type="entry name" value="Endo/exonuclease/phosphatase"/>
</dbReference>
<gene>
    <name evidence="2" type="ORF">HNQ80_001120</name>
</gene>
<keyword evidence="2" id="KW-0269">Exonuclease</keyword>
<dbReference type="GO" id="GO:0004519">
    <property type="term" value="F:endonuclease activity"/>
    <property type="evidence" value="ECO:0007669"/>
    <property type="project" value="UniProtKB-KW"/>
</dbReference>
<organism evidence="2 3">
    <name type="scientific">Anaerosolibacter carboniphilus</name>
    <dbReference type="NCBI Taxonomy" id="1417629"/>
    <lineage>
        <taxon>Bacteria</taxon>
        <taxon>Bacillati</taxon>
        <taxon>Bacillota</taxon>
        <taxon>Clostridia</taxon>
        <taxon>Peptostreptococcales</taxon>
        <taxon>Thermotaleaceae</taxon>
        <taxon>Anaerosolibacter</taxon>
    </lineage>
</organism>
<keyword evidence="2" id="KW-0378">Hydrolase</keyword>
<proteinExistence type="predicted"/>
<dbReference type="Gene3D" id="3.60.10.10">
    <property type="entry name" value="Endonuclease/exonuclease/phosphatase"/>
    <property type="match status" value="1"/>
</dbReference>
<dbReference type="AlphaFoldDB" id="A0A841KP20"/>
<name>A0A841KP20_9FIRM</name>
<reference evidence="2 3" key="1">
    <citation type="submission" date="2020-08" db="EMBL/GenBank/DDBJ databases">
        <title>Genomic Encyclopedia of Type Strains, Phase IV (KMG-IV): sequencing the most valuable type-strain genomes for metagenomic binning, comparative biology and taxonomic classification.</title>
        <authorList>
            <person name="Goeker M."/>
        </authorList>
    </citation>
    <scope>NUCLEOTIDE SEQUENCE [LARGE SCALE GENOMIC DNA]</scope>
    <source>
        <strain evidence="2 3">DSM 103526</strain>
    </source>
</reference>
<evidence type="ECO:0000313" key="2">
    <source>
        <dbReference type="EMBL" id="MBB6215031.1"/>
    </source>
</evidence>
<comment type="caution">
    <text evidence="2">The sequence shown here is derived from an EMBL/GenBank/DDBJ whole genome shotgun (WGS) entry which is preliminary data.</text>
</comment>
<keyword evidence="2" id="KW-0255">Endonuclease</keyword>
<dbReference type="InterPro" id="IPR051916">
    <property type="entry name" value="GPI-anchor_lipid_remodeler"/>
</dbReference>
<dbReference type="InterPro" id="IPR036691">
    <property type="entry name" value="Endo/exonu/phosph_ase_sf"/>
</dbReference>